<feature type="domain" description="Thioredoxin" evidence="6">
    <location>
        <begin position="22"/>
        <end position="194"/>
    </location>
</feature>
<dbReference type="GO" id="GO:0046872">
    <property type="term" value="F:metal ion binding"/>
    <property type="evidence" value="ECO:0007669"/>
    <property type="project" value="UniProtKB-KW"/>
</dbReference>
<dbReference type="Gene3D" id="3.40.30.10">
    <property type="entry name" value="Glutaredoxin"/>
    <property type="match status" value="1"/>
</dbReference>
<keyword evidence="2 3" id="KW-0186">Copper</keyword>
<dbReference type="Pfam" id="PF02630">
    <property type="entry name" value="SCO1-SenC"/>
    <property type="match status" value="1"/>
</dbReference>
<feature type="chain" id="PRO_5018566738" evidence="5">
    <location>
        <begin position="20"/>
        <end position="197"/>
    </location>
</feature>
<gene>
    <name evidence="7" type="ORF">HMF7854_14025</name>
</gene>
<name>A0A3R9X9D7_9SPHN</name>
<organism evidence="7 8">
    <name type="scientific">Sphingomonas ginkgonis</name>
    <dbReference type="NCBI Taxonomy" id="2315330"/>
    <lineage>
        <taxon>Bacteria</taxon>
        <taxon>Pseudomonadati</taxon>
        <taxon>Pseudomonadota</taxon>
        <taxon>Alphaproteobacteria</taxon>
        <taxon>Sphingomonadales</taxon>
        <taxon>Sphingomonadaceae</taxon>
        <taxon>Sphingomonas</taxon>
    </lineage>
</organism>
<dbReference type="CDD" id="cd02968">
    <property type="entry name" value="SCO"/>
    <property type="match status" value="1"/>
</dbReference>
<dbReference type="EMBL" id="RWJF01000001">
    <property type="protein sequence ID" value="RST31828.1"/>
    <property type="molecule type" value="Genomic_DNA"/>
</dbReference>
<dbReference type="InterPro" id="IPR036249">
    <property type="entry name" value="Thioredoxin-like_sf"/>
</dbReference>
<proteinExistence type="inferred from homology"/>
<evidence type="ECO:0000256" key="1">
    <source>
        <dbReference type="ARBA" id="ARBA00010996"/>
    </source>
</evidence>
<evidence type="ECO:0000313" key="8">
    <source>
        <dbReference type="Proteomes" id="UP000274661"/>
    </source>
</evidence>
<protein>
    <submittedName>
        <fullName evidence="7">SCO family protein</fullName>
    </submittedName>
</protein>
<feature type="binding site" evidence="3">
    <location>
        <position position="75"/>
    </location>
    <ligand>
        <name>Cu cation</name>
        <dbReference type="ChEBI" id="CHEBI:23378"/>
    </ligand>
</feature>
<dbReference type="PROSITE" id="PS51352">
    <property type="entry name" value="THIOREDOXIN_2"/>
    <property type="match status" value="1"/>
</dbReference>
<keyword evidence="3" id="KW-0479">Metal-binding</keyword>
<evidence type="ECO:0000256" key="3">
    <source>
        <dbReference type="PIRSR" id="PIRSR603782-1"/>
    </source>
</evidence>
<reference evidence="7 8" key="1">
    <citation type="submission" date="2018-12" db="EMBL/GenBank/DDBJ databases">
        <title>Sphingomonas sp. HMF7854 Genome sequencing and assembly.</title>
        <authorList>
            <person name="Cha I."/>
            <person name="Kang H."/>
            <person name="Kim H."/>
            <person name="Kang J."/>
            <person name="Joh K."/>
        </authorList>
    </citation>
    <scope>NUCLEOTIDE SEQUENCE [LARGE SCALE GENOMIC DNA]</scope>
    <source>
        <strain evidence="7 8">HMF7854</strain>
    </source>
</reference>
<sequence>MKRLRILLWALVAVAAAGAAFLATRPKAPPTTAPPMVTSTSFGGPFTLTGADGQPFPSSRLNGKPYAIFFGFTHCPDVCPTTLARLTRLRKAIGTGDEPFRIVFVSVDPERDTPAEVGRYAGLFGTPVIGLTGTPASVERVKKLFGIYSQKVGSGPDYSVDHTATVLLFDRAGGFAGTISPDEPEASALGKLKRLVA</sequence>
<evidence type="ECO:0000256" key="2">
    <source>
        <dbReference type="ARBA" id="ARBA00023008"/>
    </source>
</evidence>
<evidence type="ECO:0000313" key="7">
    <source>
        <dbReference type="EMBL" id="RST31828.1"/>
    </source>
</evidence>
<dbReference type="Proteomes" id="UP000274661">
    <property type="component" value="Unassembled WGS sequence"/>
</dbReference>
<evidence type="ECO:0000259" key="6">
    <source>
        <dbReference type="PROSITE" id="PS51352"/>
    </source>
</evidence>
<dbReference type="AlphaFoldDB" id="A0A3R9X9D7"/>
<keyword evidence="5" id="KW-0732">Signal</keyword>
<comment type="caution">
    <text evidence="7">The sequence shown here is derived from an EMBL/GenBank/DDBJ whole genome shotgun (WGS) entry which is preliminary data.</text>
</comment>
<evidence type="ECO:0000256" key="5">
    <source>
        <dbReference type="SAM" id="SignalP"/>
    </source>
</evidence>
<feature type="binding site" evidence="3">
    <location>
        <position position="79"/>
    </location>
    <ligand>
        <name>Cu cation</name>
        <dbReference type="ChEBI" id="CHEBI:23378"/>
    </ligand>
</feature>
<feature type="binding site" evidence="3">
    <location>
        <position position="162"/>
    </location>
    <ligand>
        <name>Cu cation</name>
        <dbReference type="ChEBI" id="CHEBI:23378"/>
    </ligand>
</feature>
<dbReference type="OrthoDB" id="9790194at2"/>
<dbReference type="InterPro" id="IPR003782">
    <property type="entry name" value="SCO1/SenC"/>
</dbReference>
<feature type="disulfide bond" description="Redox-active" evidence="4">
    <location>
        <begin position="75"/>
        <end position="79"/>
    </location>
</feature>
<evidence type="ECO:0000256" key="4">
    <source>
        <dbReference type="PIRSR" id="PIRSR603782-2"/>
    </source>
</evidence>
<dbReference type="InterPro" id="IPR013766">
    <property type="entry name" value="Thioredoxin_domain"/>
</dbReference>
<accession>A0A3R9X9D7</accession>
<dbReference type="PANTHER" id="PTHR12151">
    <property type="entry name" value="ELECTRON TRANSPORT PROTIN SCO1/SENC FAMILY MEMBER"/>
    <property type="match status" value="1"/>
</dbReference>
<dbReference type="RefSeq" id="WP_126719768.1">
    <property type="nucleotide sequence ID" value="NZ_RWJF01000001.1"/>
</dbReference>
<dbReference type="PANTHER" id="PTHR12151:SF25">
    <property type="entry name" value="LINALOOL DEHYDRATASE_ISOMERASE DOMAIN-CONTAINING PROTEIN"/>
    <property type="match status" value="1"/>
</dbReference>
<comment type="similarity">
    <text evidence="1">Belongs to the SCO1/2 family.</text>
</comment>
<feature type="signal peptide" evidence="5">
    <location>
        <begin position="1"/>
        <end position="19"/>
    </location>
</feature>
<keyword evidence="8" id="KW-1185">Reference proteome</keyword>
<dbReference type="SUPFAM" id="SSF52833">
    <property type="entry name" value="Thioredoxin-like"/>
    <property type="match status" value="1"/>
</dbReference>
<keyword evidence="4" id="KW-1015">Disulfide bond</keyword>